<dbReference type="PROSITE" id="PS50102">
    <property type="entry name" value="RRM"/>
    <property type="match status" value="1"/>
</dbReference>
<dbReference type="SUPFAM" id="SSF54928">
    <property type="entry name" value="RNA-binding domain, RBD"/>
    <property type="match status" value="1"/>
</dbReference>
<evidence type="ECO:0000256" key="8">
    <source>
        <dbReference type="ARBA" id="ARBA00023015"/>
    </source>
</evidence>
<evidence type="ECO:0000259" key="15">
    <source>
        <dbReference type="PROSITE" id="PS50102"/>
    </source>
</evidence>
<accession>A0ABM1E1Y0</accession>
<evidence type="ECO:0000256" key="12">
    <source>
        <dbReference type="ARBA" id="ARBA00029640"/>
    </source>
</evidence>
<dbReference type="PANTHER" id="PTHR22792:SF62">
    <property type="entry name" value="LA-RELATED PROTEIN 7"/>
    <property type="match status" value="1"/>
</dbReference>
<dbReference type="GeneID" id="106808136"/>
<comment type="subcellular location">
    <subcellularLocation>
        <location evidence="1">Nucleus</location>
        <location evidence="1">Nucleoplasm</location>
    </subcellularLocation>
</comment>
<dbReference type="PROSITE" id="PS50961">
    <property type="entry name" value="HTH_LA"/>
    <property type="match status" value="1"/>
</dbReference>
<dbReference type="Gene3D" id="3.30.70.330">
    <property type="match status" value="2"/>
</dbReference>
<feature type="compositionally biased region" description="Basic and acidic residues" evidence="14">
    <location>
        <begin position="256"/>
        <end position="273"/>
    </location>
</feature>
<dbReference type="RefSeq" id="XP_014666201.1">
    <property type="nucleotide sequence ID" value="XM_014810715.1"/>
</dbReference>
<evidence type="ECO:0000256" key="13">
    <source>
        <dbReference type="PROSITE-ProRule" id="PRU00332"/>
    </source>
</evidence>
<dbReference type="InterPro" id="IPR045180">
    <property type="entry name" value="La_dom_prot"/>
</dbReference>
<proteinExistence type="inferred from homology"/>
<evidence type="ECO:0000256" key="11">
    <source>
        <dbReference type="ARBA" id="ARBA00023242"/>
    </source>
</evidence>
<reference evidence="19" key="1">
    <citation type="submission" date="2025-08" db="UniProtKB">
        <authorList>
            <consortium name="RefSeq"/>
        </authorList>
    </citation>
    <scope>IDENTIFICATION</scope>
</reference>
<feature type="region of interest" description="Disordered" evidence="14">
    <location>
        <begin position="204"/>
        <end position="300"/>
    </location>
</feature>
<gene>
    <name evidence="19" type="primary">LOC106808136</name>
</gene>
<dbReference type="Pfam" id="PF05383">
    <property type="entry name" value="La"/>
    <property type="match status" value="1"/>
</dbReference>
<dbReference type="Gene3D" id="1.10.10.10">
    <property type="entry name" value="Winged helix-like DNA-binding domain superfamily/Winged helix DNA-binding domain"/>
    <property type="match status" value="1"/>
</dbReference>
<dbReference type="InterPro" id="IPR012677">
    <property type="entry name" value="Nucleotide-bd_a/b_plait_sf"/>
</dbReference>
<evidence type="ECO:0000256" key="6">
    <source>
        <dbReference type="ARBA" id="ARBA00022871"/>
    </source>
</evidence>
<evidence type="ECO:0000313" key="19">
    <source>
        <dbReference type="RefSeq" id="XP_014666201.1"/>
    </source>
</evidence>
<protein>
    <recommendedName>
        <fullName evidence="3">La-related protein 7</fullName>
    </recommendedName>
    <alternativeName>
        <fullName evidence="12">La ribonucleoprotein domain family member 7</fullName>
    </alternativeName>
</protein>
<dbReference type="InterPro" id="IPR035979">
    <property type="entry name" value="RBD_domain_sf"/>
</dbReference>
<keyword evidence="8" id="KW-0805">Transcription regulation</keyword>
<dbReference type="InterPro" id="IPR036390">
    <property type="entry name" value="WH_DNA-bd_sf"/>
</dbReference>
<organism evidence="18 19">
    <name type="scientific">Priapulus caudatus</name>
    <name type="common">Priapulid worm</name>
    <dbReference type="NCBI Taxonomy" id="37621"/>
    <lineage>
        <taxon>Eukaryota</taxon>
        <taxon>Metazoa</taxon>
        <taxon>Ecdysozoa</taxon>
        <taxon>Scalidophora</taxon>
        <taxon>Priapulida</taxon>
        <taxon>Priapulimorpha</taxon>
        <taxon>Priapulimorphida</taxon>
        <taxon>Priapulidae</taxon>
        <taxon>Priapulus</taxon>
    </lineage>
</organism>
<dbReference type="PRINTS" id="PR00302">
    <property type="entry name" value="LUPUSLA"/>
</dbReference>
<feature type="region of interest" description="Disordered" evidence="14">
    <location>
        <begin position="1"/>
        <end position="23"/>
    </location>
</feature>
<evidence type="ECO:0000256" key="1">
    <source>
        <dbReference type="ARBA" id="ARBA00004642"/>
    </source>
</evidence>
<dbReference type="InterPro" id="IPR036388">
    <property type="entry name" value="WH-like_DNA-bd_sf"/>
</dbReference>
<evidence type="ECO:0000256" key="9">
    <source>
        <dbReference type="ARBA" id="ARBA00023163"/>
    </source>
</evidence>
<keyword evidence="5" id="KW-0221">Differentiation</keyword>
<evidence type="ECO:0000313" key="18">
    <source>
        <dbReference type="Proteomes" id="UP000695022"/>
    </source>
</evidence>
<evidence type="ECO:0000256" key="10">
    <source>
        <dbReference type="ARBA" id="ARBA00023187"/>
    </source>
</evidence>
<dbReference type="CDD" id="cd07323">
    <property type="entry name" value="LAM"/>
    <property type="match status" value="1"/>
</dbReference>
<feature type="compositionally biased region" description="Basic and acidic residues" evidence="14">
    <location>
        <begin position="206"/>
        <end position="249"/>
    </location>
</feature>
<evidence type="ECO:0000256" key="5">
    <source>
        <dbReference type="ARBA" id="ARBA00022782"/>
    </source>
</evidence>
<keyword evidence="18" id="KW-1185">Reference proteome</keyword>
<dbReference type="InterPro" id="IPR014886">
    <property type="entry name" value="La_xRRM"/>
</dbReference>
<name>A0ABM1E1Y0_PRICU</name>
<dbReference type="InterPro" id="IPR006630">
    <property type="entry name" value="La_HTH"/>
</dbReference>
<evidence type="ECO:0000256" key="3">
    <source>
        <dbReference type="ARBA" id="ARBA00015867"/>
    </source>
</evidence>
<dbReference type="InterPro" id="IPR034887">
    <property type="entry name" value="LARP7_RRM1"/>
</dbReference>
<evidence type="ECO:0000256" key="2">
    <source>
        <dbReference type="ARBA" id="ARBA00008680"/>
    </source>
</evidence>
<dbReference type="PROSITE" id="PS51939">
    <property type="entry name" value="XRRM"/>
    <property type="match status" value="1"/>
</dbReference>
<keyword evidence="7 13" id="KW-0694">RNA-binding</keyword>
<dbReference type="SUPFAM" id="SSF46785">
    <property type="entry name" value="Winged helix' DNA-binding domain"/>
    <property type="match status" value="1"/>
</dbReference>
<dbReference type="InterPro" id="IPR002344">
    <property type="entry name" value="Lupus_La"/>
</dbReference>
<dbReference type="SMART" id="SM00360">
    <property type="entry name" value="RRM"/>
    <property type="match status" value="1"/>
</dbReference>
<comment type="similarity">
    <text evidence="2">Belongs to the LARP7 family.</text>
</comment>
<evidence type="ECO:0000259" key="16">
    <source>
        <dbReference type="PROSITE" id="PS50961"/>
    </source>
</evidence>
<dbReference type="InterPro" id="IPR000504">
    <property type="entry name" value="RRM_dom"/>
</dbReference>
<evidence type="ECO:0000256" key="4">
    <source>
        <dbReference type="ARBA" id="ARBA00022664"/>
    </source>
</evidence>
<keyword evidence="9" id="KW-0804">Transcription</keyword>
<evidence type="ECO:0000256" key="14">
    <source>
        <dbReference type="SAM" id="MobiDB-lite"/>
    </source>
</evidence>
<dbReference type="Proteomes" id="UP000695022">
    <property type="component" value="Unplaced"/>
</dbReference>
<dbReference type="Pfam" id="PF00076">
    <property type="entry name" value="RRM_1"/>
    <property type="match status" value="1"/>
</dbReference>
<keyword evidence="10" id="KW-0508">mRNA splicing</keyword>
<keyword evidence="11" id="KW-0539">Nucleus</keyword>
<sequence length="499" mass="56994">MDKDKDDHEKTVDVSSHGKGDKNLKKLRKRNKKLMRDIRQQMEFYFSDSNLAKDRFMKEQLNNAEDGYIDLSIFTRFNKIRSMTVDLTVLAESLQSSDILQVSDDKTKVKRVTEVAQLENVDDCTVYVERLPKHANHDWVKQIFKRCGNVTYVSMPKFKKSSNFKGFAFVEFDTAKAAELACQELNEPILSSEETKCDIIAPISKSLDKGDGGNESCAKRNLKEVEESETVKADHTTEEPSAKRLKLDTEISSDQSHSESNRHTDPITSEIKKTSKSHSSHKTEATLVEKSKPRKRHKRHKEIPEELHPLRVMPKKQWLEFKVQYRALQKLQMASLKESLLIGNTKPVSKPPLVETPVKGAAQMEKASASLLPNQLDIKPNVCLSITSKEPIESLKELKVLLSTRGSVTYCDIIEGQTTGFIRCPDEESAAKLASSSSLKEVYDLQVLSGEDEQNYWKKIEADRQARYAKKQNLKFRGKDKVIHKIELETSKRKHIHFE</sequence>
<dbReference type="SMART" id="SM00715">
    <property type="entry name" value="LA"/>
    <property type="match status" value="1"/>
</dbReference>
<keyword evidence="6" id="KW-0744">Spermatogenesis</keyword>
<feature type="compositionally biased region" description="Basic and acidic residues" evidence="14">
    <location>
        <begin position="281"/>
        <end position="291"/>
    </location>
</feature>
<feature type="domain" description="HTH La-type RNA-binding" evidence="16">
    <location>
        <begin position="28"/>
        <end position="120"/>
    </location>
</feature>
<keyword evidence="4" id="KW-0507">mRNA processing</keyword>
<dbReference type="PANTHER" id="PTHR22792">
    <property type="entry name" value="LUPUS LA PROTEIN-RELATED"/>
    <property type="match status" value="1"/>
</dbReference>
<dbReference type="Pfam" id="PF08777">
    <property type="entry name" value="RRM_3"/>
    <property type="match status" value="1"/>
</dbReference>
<evidence type="ECO:0000259" key="17">
    <source>
        <dbReference type="PROSITE" id="PS51939"/>
    </source>
</evidence>
<feature type="domain" description="RRM" evidence="15">
    <location>
        <begin position="124"/>
        <end position="202"/>
    </location>
</feature>
<evidence type="ECO:0000256" key="7">
    <source>
        <dbReference type="ARBA" id="ARBA00022884"/>
    </source>
</evidence>
<feature type="domain" description="XRRM" evidence="17">
    <location>
        <begin position="377"/>
        <end position="488"/>
    </location>
</feature>
<dbReference type="CDD" id="cd12290">
    <property type="entry name" value="RRM1_LARP7"/>
    <property type="match status" value="1"/>
</dbReference>